<feature type="region of interest" description="Disordered" evidence="1">
    <location>
        <begin position="37"/>
        <end position="62"/>
    </location>
</feature>
<evidence type="ECO:0000256" key="2">
    <source>
        <dbReference type="SAM" id="SignalP"/>
    </source>
</evidence>
<feature type="compositionally biased region" description="Basic and acidic residues" evidence="1">
    <location>
        <begin position="37"/>
        <end position="46"/>
    </location>
</feature>
<evidence type="ECO:0000256" key="1">
    <source>
        <dbReference type="SAM" id="MobiDB-lite"/>
    </source>
</evidence>
<dbReference type="EMBL" id="GGEC01082975">
    <property type="protein sequence ID" value="MBX63459.1"/>
    <property type="molecule type" value="Transcribed_RNA"/>
</dbReference>
<dbReference type="AlphaFoldDB" id="A0A2P2Q9A6"/>
<feature type="signal peptide" evidence="2">
    <location>
        <begin position="1"/>
        <end position="28"/>
    </location>
</feature>
<name>A0A2P2Q9A6_RHIMU</name>
<feature type="compositionally biased region" description="Basic residues" evidence="1">
    <location>
        <begin position="53"/>
        <end position="62"/>
    </location>
</feature>
<feature type="chain" id="PRO_5015131800" evidence="2">
    <location>
        <begin position="29"/>
        <end position="62"/>
    </location>
</feature>
<reference evidence="3" key="1">
    <citation type="submission" date="2018-02" db="EMBL/GenBank/DDBJ databases">
        <title>Rhizophora mucronata_Transcriptome.</title>
        <authorList>
            <person name="Meera S.P."/>
            <person name="Sreeshan A."/>
            <person name="Augustine A."/>
        </authorList>
    </citation>
    <scope>NUCLEOTIDE SEQUENCE</scope>
    <source>
        <tissue evidence="3">Leaf</tissue>
    </source>
</reference>
<keyword evidence="2" id="KW-0732">Signal</keyword>
<proteinExistence type="predicted"/>
<evidence type="ECO:0000313" key="3">
    <source>
        <dbReference type="EMBL" id="MBX63459.1"/>
    </source>
</evidence>
<organism evidence="3">
    <name type="scientific">Rhizophora mucronata</name>
    <name type="common">Asiatic mangrove</name>
    <dbReference type="NCBI Taxonomy" id="61149"/>
    <lineage>
        <taxon>Eukaryota</taxon>
        <taxon>Viridiplantae</taxon>
        <taxon>Streptophyta</taxon>
        <taxon>Embryophyta</taxon>
        <taxon>Tracheophyta</taxon>
        <taxon>Spermatophyta</taxon>
        <taxon>Magnoliopsida</taxon>
        <taxon>eudicotyledons</taxon>
        <taxon>Gunneridae</taxon>
        <taxon>Pentapetalae</taxon>
        <taxon>rosids</taxon>
        <taxon>fabids</taxon>
        <taxon>Malpighiales</taxon>
        <taxon>Rhizophoraceae</taxon>
        <taxon>Rhizophora</taxon>
    </lineage>
</organism>
<protein>
    <submittedName>
        <fullName evidence="3">Uncharacterized protein</fullName>
    </submittedName>
</protein>
<accession>A0A2P2Q9A6</accession>
<sequence>MGNHLNIRWLSTLSLLTWLRVLLKTLIAIEREQEAEKEVAEKKHQESSSSSCGRKRKSLETK</sequence>